<protein>
    <recommendedName>
        <fullName evidence="3">DUF4297 domain-containing protein</fullName>
    </recommendedName>
</protein>
<evidence type="ECO:0000313" key="2">
    <source>
        <dbReference type="Proteomes" id="UP001170717"/>
    </source>
</evidence>
<dbReference type="AlphaFoldDB" id="A0AAW7Z4P4"/>
<dbReference type="Proteomes" id="UP001170717">
    <property type="component" value="Unassembled WGS sequence"/>
</dbReference>
<reference evidence="1" key="1">
    <citation type="submission" date="2023-07" db="EMBL/GenBank/DDBJ databases">
        <title>Genome content predicts the carbon catabolic preferences of heterotrophic bacteria.</title>
        <authorList>
            <person name="Gralka M."/>
        </authorList>
    </citation>
    <scope>NUCLEOTIDE SEQUENCE</scope>
    <source>
        <strain evidence="1">F2M12</strain>
    </source>
</reference>
<evidence type="ECO:0000313" key="1">
    <source>
        <dbReference type="EMBL" id="MDO6578373.1"/>
    </source>
</evidence>
<dbReference type="EMBL" id="JAUOQI010000009">
    <property type="protein sequence ID" value="MDO6578373.1"/>
    <property type="molecule type" value="Genomic_DNA"/>
</dbReference>
<evidence type="ECO:0008006" key="3">
    <source>
        <dbReference type="Google" id="ProtNLM"/>
    </source>
</evidence>
<proteinExistence type="predicted"/>
<dbReference type="RefSeq" id="WP_061997842.1">
    <property type="nucleotide sequence ID" value="NZ_JAUOQI010000009.1"/>
</dbReference>
<organism evidence="1 2">
    <name type="scientific">Alteromonas stellipolaris</name>
    <dbReference type="NCBI Taxonomy" id="233316"/>
    <lineage>
        <taxon>Bacteria</taxon>
        <taxon>Pseudomonadati</taxon>
        <taxon>Pseudomonadota</taxon>
        <taxon>Gammaproteobacteria</taxon>
        <taxon>Alteromonadales</taxon>
        <taxon>Alteromonadaceae</taxon>
        <taxon>Alteromonas/Salinimonas group</taxon>
        <taxon>Alteromonas</taxon>
    </lineage>
</organism>
<accession>A0AAW7Z4P4</accession>
<comment type="caution">
    <text evidence="1">The sequence shown here is derived from an EMBL/GenBank/DDBJ whole genome shotgun (WGS) entry which is preliminary data.</text>
</comment>
<name>A0AAW7Z4P4_9ALTE</name>
<sequence length="398" mass="46210">MNYFESVSADSKQIGFDYQDLVCLEYLIDMKQGEIVGLEVLDDVHHERIDGSNYLVQVKHSISENGTLTNSDLDLWKTLSNWVNAFNELTGKRLRFTFYTNKKPTTEAGIVQNLISKPMKIDEILQNLPSLKAKLDAAELKKEKGCNTNPIKKYVDHLNSCSESELRSVFENINFVFDYEKIISRLRRKLEYFAIPQSQSETVLYEVLGVFKVKKFELIKDRKRLNIDYETFRNSFQFDRIMRLAGDRKIDFGRYHSFKNINKIDPKDGLFSKMLADIGIDEDEITDFALQYAASCMFIQTLILDGEFTDSENTTFESEIIQGWKNIFRQNYLQTFSDEDGHAVLAKSCLYKTIDQSITVSNSNVAKGLIEGKSIELSDKNKFGWRQDWKKKYKEVKK</sequence>
<gene>
    <name evidence="1" type="ORF">Q4527_13300</name>
</gene>